<dbReference type="AlphaFoldDB" id="A0AAW2IXK3"/>
<gene>
    <name evidence="2" type="ORF">Sangu_2469000</name>
</gene>
<sequence length="279" mass="32479">MALAKEGKIVLDIEETEATNVANITAASNRHISERAEVNTTTLPTFHFDSFEPIQREAIFVNEKNEIPTEDDDGWILVTCWRRWRQHVNKLHPSLPRKPRLHKHSHHVEAKNKTEMMTSQSLSVTLEEFFPQIFFKRKGKTVSAPPCTDRRQPLVSYYATLSFTDKDLLLRSKPHSRLPSFWGLYKNKGWPRLHENIVVPSTLHQYFKYIKHGEIMKVDVDMKPFTETESYFADLKLYLDPNNMQEVLPSKYPVGYSSEEIHPKAMPKENNDEKISKAT</sequence>
<evidence type="ECO:0000256" key="1">
    <source>
        <dbReference type="SAM" id="MobiDB-lite"/>
    </source>
</evidence>
<reference evidence="2" key="2">
    <citation type="journal article" date="2024" name="Plant">
        <title>Genomic evolution and insights into agronomic trait innovations of Sesamum species.</title>
        <authorList>
            <person name="Miao H."/>
            <person name="Wang L."/>
            <person name="Qu L."/>
            <person name="Liu H."/>
            <person name="Sun Y."/>
            <person name="Le M."/>
            <person name="Wang Q."/>
            <person name="Wei S."/>
            <person name="Zheng Y."/>
            <person name="Lin W."/>
            <person name="Duan Y."/>
            <person name="Cao H."/>
            <person name="Xiong S."/>
            <person name="Wang X."/>
            <person name="Wei L."/>
            <person name="Li C."/>
            <person name="Ma Q."/>
            <person name="Ju M."/>
            <person name="Zhao R."/>
            <person name="Li G."/>
            <person name="Mu C."/>
            <person name="Tian Q."/>
            <person name="Mei H."/>
            <person name="Zhang T."/>
            <person name="Gao T."/>
            <person name="Zhang H."/>
        </authorList>
    </citation>
    <scope>NUCLEOTIDE SEQUENCE</scope>
    <source>
        <strain evidence="2">G01</strain>
    </source>
</reference>
<organism evidence="2">
    <name type="scientific">Sesamum angustifolium</name>
    <dbReference type="NCBI Taxonomy" id="2727405"/>
    <lineage>
        <taxon>Eukaryota</taxon>
        <taxon>Viridiplantae</taxon>
        <taxon>Streptophyta</taxon>
        <taxon>Embryophyta</taxon>
        <taxon>Tracheophyta</taxon>
        <taxon>Spermatophyta</taxon>
        <taxon>Magnoliopsida</taxon>
        <taxon>eudicotyledons</taxon>
        <taxon>Gunneridae</taxon>
        <taxon>Pentapetalae</taxon>
        <taxon>asterids</taxon>
        <taxon>lamiids</taxon>
        <taxon>Lamiales</taxon>
        <taxon>Pedaliaceae</taxon>
        <taxon>Sesamum</taxon>
    </lineage>
</organism>
<name>A0AAW2IXK3_9LAMI</name>
<accession>A0AAW2IXK3</accession>
<comment type="caution">
    <text evidence="2">The sequence shown here is derived from an EMBL/GenBank/DDBJ whole genome shotgun (WGS) entry which is preliminary data.</text>
</comment>
<proteinExistence type="predicted"/>
<protein>
    <recommendedName>
        <fullName evidence="3">DUSP domain-containing protein</fullName>
    </recommendedName>
</protein>
<feature type="region of interest" description="Disordered" evidence="1">
    <location>
        <begin position="259"/>
        <end position="279"/>
    </location>
</feature>
<dbReference type="EMBL" id="JACGWK010001514">
    <property type="protein sequence ID" value="KAL0286847.1"/>
    <property type="molecule type" value="Genomic_DNA"/>
</dbReference>
<evidence type="ECO:0000313" key="2">
    <source>
        <dbReference type="EMBL" id="KAL0286847.1"/>
    </source>
</evidence>
<reference evidence="2" key="1">
    <citation type="submission" date="2020-06" db="EMBL/GenBank/DDBJ databases">
        <authorList>
            <person name="Li T."/>
            <person name="Hu X."/>
            <person name="Zhang T."/>
            <person name="Song X."/>
            <person name="Zhang H."/>
            <person name="Dai N."/>
            <person name="Sheng W."/>
            <person name="Hou X."/>
            <person name="Wei L."/>
        </authorList>
    </citation>
    <scope>NUCLEOTIDE SEQUENCE</scope>
    <source>
        <strain evidence="2">G01</strain>
        <tissue evidence="2">Leaf</tissue>
    </source>
</reference>
<evidence type="ECO:0008006" key="3">
    <source>
        <dbReference type="Google" id="ProtNLM"/>
    </source>
</evidence>